<dbReference type="Gene3D" id="2.60.40.10">
    <property type="entry name" value="Immunoglobulins"/>
    <property type="match status" value="1"/>
</dbReference>
<feature type="signal peptide" evidence="4">
    <location>
        <begin position="1"/>
        <end position="27"/>
    </location>
</feature>
<evidence type="ECO:0000313" key="7">
    <source>
        <dbReference type="RefSeq" id="XP_060043618.1"/>
    </source>
</evidence>
<dbReference type="InterPro" id="IPR007110">
    <property type="entry name" value="Ig-like_dom"/>
</dbReference>
<evidence type="ECO:0000259" key="5">
    <source>
        <dbReference type="PROSITE" id="PS50835"/>
    </source>
</evidence>
<dbReference type="InterPro" id="IPR013783">
    <property type="entry name" value="Ig-like_fold"/>
</dbReference>
<dbReference type="InterPro" id="IPR036179">
    <property type="entry name" value="Ig-like_dom_sf"/>
</dbReference>
<feature type="domain" description="Ig-like" evidence="5">
    <location>
        <begin position="12"/>
        <end position="117"/>
    </location>
</feature>
<dbReference type="InterPro" id="IPR051755">
    <property type="entry name" value="Ig-like_CS_Receptor"/>
</dbReference>
<dbReference type="Proteomes" id="UP001652624">
    <property type="component" value="Chromosome 1"/>
</dbReference>
<reference evidence="7" key="2">
    <citation type="submission" date="2025-08" db="UniProtKB">
        <authorList>
            <consortium name="RefSeq"/>
        </authorList>
    </citation>
    <scope>IDENTIFICATION</scope>
</reference>
<dbReference type="PANTHER" id="PTHR19971">
    <property type="entry name" value="SIGNAL-REGULATORY PROTEIN BETA"/>
    <property type="match status" value="1"/>
</dbReference>
<evidence type="ECO:0000256" key="4">
    <source>
        <dbReference type="SAM" id="SignalP"/>
    </source>
</evidence>
<keyword evidence="2" id="KW-0325">Glycoprotein</keyword>
<keyword evidence="3" id="KW-0812">Transmembrane</keyword>
<keyword evidence="6" id="KW-1185">Reference proteome</keyword>
<keyword evidence="4" id="KW-0732">Signal</keyword>
<evidence type="ECO:0000313" key="6">
    <source>
        <dbReference type="Proteomes" id="UP001652624"/>
    </source>
</evidence>
<dbReference type="Pfam" id="PF07686">
    <property type="entry name" value="V-set"/>
    <property type="match status" value="1"/>
</dbReference>
<protein>
    <submittedName>
        <fullName evidence="7">Signal-regulatory protein beta-1-like</fullName>
    </submittedName>
</protein>
<dbReference type="RefSeq" id="XP_060043618.1">
    <property type="nucleotide sequence ID" value="XM_060187635.1"/>
</dbReference>
<sequence>MSAPTFWTQELPCLLLTLLLIATGVLGEELHVIQSETLVSVSAGMTATLPCTVTSLLPVGPVKWFRGKGPGRKEIYIFKEGHSSRVTSVIHNTKRENMDFSIRISNITPADAGVYYCVKFQKGSPDDVEIKSGLGTHLIVRELEMSIPFFIAALLGLLLGPKVLLVVGVSIIYNYRKDGPWL</sequence>
<proteinExistence type="predicted"/>
<evidence type="ECO:0000256" key="3">
    <source>
        <dbReference type="SAM" id="Phobius"/>
    </source>
</evidence>
<dbReference type="PROSITE" id="PS50835">
    <property type="entry name" value="IG_LIKE"/>
    <property type="match status" value="1"/>
</dbReference>
<dbReference type="InterPro" id="IPR013106">
    <property type="entry name" value="Ig_V-set"/>
</dbReference>
<dbReference type="SMART" id="SM00406">
    <property type="entry name" value="IGv"/>
    <property type="match status" value="1"/>
</dbReference>
<dbReference type="InterPro" id="IPR003599">
    <property type="entry name" value="Ig_sub"/>
</dbReference>
<dbReference type="SMART" id="SM00409">
    <property type="entry name" value="IG"/>
    <property type="match status" value="1"/>
</dbReference>
<feature type="transmembrane region" description="Helical" evidence="3">
    <location>
        <begin position="149"/>
        <end position="173"/>
    </location>
</feature>
<keyword evidence="3" id="KW-1133">Transmembrane helix</keyword>
<dbReference type="SUPFAM" id="SSF48726">
    <property type="entry name" value="Immunoglobulin"/>
    <property type="match status" value="1"/>
</dbReference>
<evidence type="ECO:0000256" key="2">
    <source>
        <dbReference type="ARBA" id="ARBA00023180"/>
    </source>
</evidence>
<keyword evidence="3" id="KW-0472">Membrane</keyword>
<organism evidence="6 7">
    <name type="scientific">Erinaceus europaeus</name>
    <name type="common">Western European hedgehog</name>
    <dbReference type="NCBI Taxonomy" id="9365"/>
    <lineage>
        <taxon>Eukaryota</taxon>
        <taxon>Metazoa</taxon>
        <taxon>Chordata</taxon>
        <taxon>Craniata</taxon>
        <taxon>Vertebrata</taxon>
        <taxon>Euteleostomi</taxon>
        <taxon>Mammalia</taxon>
        <taxon>Eutheria</taxon>
        <taxon>Laurasiatheria</taxon>
        <taxon>Eulipotyphla</taxon>
        <taxon>Erinaceidae</taxon>
        <taxon>Erinaceinae</taxon>
        <taxon>Erinaceus</taxon>
    </lineage>
</organism>
<gene>
    <name evidence="7" type="primary">LOC132537513</name>
</gene>
<dbReference type="GeneID" id="132537513"/>
<accession>A0ABM3X468</accession>
<feature type="chain" id="PRO_5047238920" evidence="4">
    <location>
        <begin position="28"/>
        <end position="182"/>
    </location>
</feature>
<evidence type="ECO:0000256" key="1">
    <source>
        <dbReference type="ARBA" id="ARBA00023157"/>
    </source>
</evidence>
<keyword evidence="1" id="KW-1015">Disulfide bond</keyword>
<reference evidence="6" key="1">
    <citation type="submission" date="2025-05" db="UniProtKB">
        <authorList>
            <consortium name="RefSeq"/>
        </authorList>
    </citation>
    <scope>NUCLEOTIDE SEQUENCE [LARGE SCALE GENOMIC DNA]</scope>
</reference>
<name>A0ABM3X468_ERIEU</name>